<dbReference type="SUPFAM" id="SSF88946">
    <property type="entry name" value="Sigma2 domain of RNA polymerase sigma factors"/>
    <property type="match status" value="1"/>
</dbReference>
<proteinExistence type="inferred from homology"/>
<evidence type="ECO:0000256" key="2">
    <source>
        <dbReference type="ARBA" id="ARBA00023015"/>
    </source>
</evidence>
<name>A0A7Y9PF14_9BACT</name>
<feature type="domain" description="RNA polymerase sigma-70 region 2" evidence="6">
    <location>
        <begin position="62"/>
        <end position="127"/>
    </location>
</feature>
<dbReference type="GO" id="GO:0016987">
    <property type="term" value="F:sigma factor activity"/>
    <property type="evidence" value="ECO:0007669"/>
    <property type="project" value="UniProtKB-KW"/>
</dbReference>
<evidence type="ECO:0000256" key="3">
    <source>
        <dbReference type="ARBA" id="ARBA00023082"/>
    </source>
</evidence>
<evidence type="ECO:0000256" key="4">
    <source>
        <dbReference type="ARBA" id="ARBA00023163"/>
    </source>
</evidence>
<dbReference type="InterPro" id="IPR013324">
    <property type="entry name" value="RNA_pol_sigma_r3/r4-like"/>
</dbReference>
<dbReference type="PANTHER" id="PTHR43133">
    <property type="entry name" value="RNA POLYMERASE ECF-TYPE SIGMA FACTO"/>
    <property type="match status" value="1"/>
</dbReference>
<dbReference type="Gene3D" id="1.10.10.10">
    <property type="entry name" value="Winged helix-like DNA-binding domain superfamily/Winged helix DNA-binding domain"/>
    <property type="match status" value="1"/>
</dbReference>
<dbReference type="RefSeq" id="WP_179487006.1">
    <property type="nucleotide sequence ID" value="NZ_JACCCW010000001.1"/>
</dbReference>
<dbReference type="EMBL" id="JACCCW010000001">
    <property type="protein sequence ID" value="NYF77973.1"/>
    <property type="molecule type" value="Genomic_DNA"/>
</dbReference>
<feature type="region of interest" description="Disordered" evidence="5">
    <location>
        <begin position="20"/>
        <end position="43"/>
    </location>
</feature>
<dbReference type="InterPro" id="IPR013325">
    <property type="entry name" value="RNA_pol_sigma_r2"/>
</dbReference>
<dbReference type="AlphaFoldDB" id="A0A7Y9PF14"/>
<organism evidence="8 9">
    <name type="scientific">Granulicella arctica</name>
    <dbReference type="NCBI Taxonomy" id="940613"/>
    <lineage>
        <taxon>Bacteria</taxon>
        <taxon>Pseudomonadati</taxon>
        <taxon>Acidobacteriota</taxon>
        <taxon>Terriglobia</taxon>
        <taxon>Terriglobales</taxon>
        <taxon>Acidobacteriaceae</taxon>
        <taxon>Granulicella</taxon>
    </lineage>
</organism>
<dbReference type="GO" id="GO:0003677">
    <property type="term" value="F:DNA binding"/>
    <property type="evidence" value="ECO:0007669"/>
    <property type="project" value="InterPro"/>
</dbReference>
<evidence type="ECO:0000313" key="8">
    <source>
        <dbReference type="EMBL" id="NYF77973.1"/>
    </source>
</evidence>
<accession>A0A7Y9PF14</accession>
<keyword evidence="2" id="KW-0805">Transcription regulation</keyword>
<keyword evidence="9" id="KW-1185">Reference proteome</keyword>
<dbReference type="Gene3D" id="1.10.1740.10">
    <property type="match status" value="1"/>
</dbReference>
<keyword evidence="4" id="KW-0804">Transcription</keyword>
<evidence type="ECO:0000259" key="6">
    <source>
        <dbReference type="Pfam" id="PF04542"/>
    </source>
</evidence>
<dbReference type="InterPro" id="IPR014284">
    <property type="entry name" value="RNA_pol_sigma-70_dom"/>
</dbReference>
<evidence type="ECO:0000256" key="1">
    <source>
        <dbReference type="ARBA" id="ARBA00010641"/>
    </source>
</evidence>
<dbReference type="Pfam" id="PF08281">
    <property type="entry name" value="Sigma70_r4_2"/>
    <property type="match status" value="1"/>
</dbReference>
<evidence type="ECO:0000256" key="5">
    <source>
        <dbReference type="SAM" id="MobiDB-lite"/>
    </source>
</evidence>
<sequence length="222" mass="25427">MSSEAAAYFPKGLADASDAAAGADDRRLSHADPASNFSMSEPSDEQLLSQVGVGSKDALGLLFRRHARAVFHVAWRILRDESEADDLRQEVFLYLSERSQHFDAQKGSGSSWIMQVTYHRAIDRRRYLDFRQHYTAEEFDEQRMPTTAAQPSPEALDGKAIRDRLKEQLTPAQRQTLELHFFEGYSLREIAERNGQTVGNVRNHYYRALDRLRSHLFPQKRG</sequence>
<comment type="similarity">
    <text evidence="1">Belongs to the sigma-70 factor family. ECF subfamily.</text>
</comment>
<dbReference type="NCBIfam" id="TIGR02937">
    <property type="entry name" value="sigma70-ECF"/>
    <property type="match status" value="1"/>
</dbReference>
<dbReference type="GO" id="GO:0006352">
    <property type="term" value="P:DNA-templated transcription initiation"/>
    <property type="evidence" value="ECO:0007669"/>
    <property type="project" value="InterPro"/>
</dbReference>
<dbReference type="InterPro" id="IPR007627">
    <property type="entry name" value="RNA_pol_sigma70_r2"/>
</dbReference>
<dbReference type="PANTHER" id="PTHR43133:SF62">
    <property type="entry name" value="RNA POLYMERASE SIGMA FACTOR SIGZ"/>
    <property type="match status" value="1"/>
</dbReference>
<dbReference type="Proteomes" id="UP000589520">
    <property type="component" value="Unassembled WGS sequence"/>
</dbReference>
<feature type="domain" description="RNA polymerase sigma factor 70 region 4 type 2" evidence="7">
    <location>
        <begin position="164"/>
        <end position="212"/>
    </location>
</feature>
<dbReference type="Pfam" id="PF04542">
    <property type="entry name" value="Sigma70_r2"/>
    <property type="match status" value="1"/>
</dbReference>
<dbReference type="InterPro" id="IPR013249">
    <property type="entry name" value="RNA_pol_sigma70_r4_t2"/>
</dbReference>
<dbReference type="CDD" id="cd06171">
    <property type="entry name" value="Sigma70_r4"/>
    <property type="match status" value="1"/>
</dbReference>
<keyword evidence="3" id="KW-0731">Sigma factor</keyword>
<evidence type="ECO:0000259" key="7">
    <source>
        <dbReference type="Pfam" id="PF08281"/>
    </source>
</evidence>
<reference evidence="8 9" key="1">
    <citation type="submission" date="2020-07" db="EMBL/GenBank/DDBJ databases">
        <title>Genomic Encyclopedia of Type Strains, Phase IV (KMG-V): Genome sequencing to study the core and pangenomes of soil and plant-associated prokaryotes.</title>
        <authorList>
            <person name="Whitman W."/>
        </authorList>
    </citation>
    <scope>NUCLEOTIDE SEQUENCE [LARGE SCALE GENOMIC DNA]</scope>
    <source>
        <strain evidence="8 9">X4EP2</strain>
    </source>
</reference>
<gene>
    <name evidence="8" type="ORF">HDF17_000260</name>
</gene>
<comment type="caution">
    <text evidence="8">The sequence shown here is derived from an EMBL/GenBank/DDBJ whole genome shotgun (WGS) entry which is preliminary data.</text>
</comment>
<evidence type="ECO:0000313" key="9">
    <source>
        <dbReference type="Proteomes" id="UP000589520"/>
    </source>
</evidence>
<dbReference type="InterPro" id="IPR036388">
    <property type="entry name" value="WH-like_DNA-bd_sf"/>
</dbReference>
<protein>
    <submittedName>
        <fullName evidence="8">RNA polymerase sigma-70 factor (ECF subfamily)</fullName>
    </submittedName>
</protein>
<dbReference type="InterPro" id="IPR039425">
    <property type="entry name" value="RNA_pol_sigma-70-like"/>
</dbReference>
<dbReference type="SUPFAM" id="SSF88659">
    <property type="entry name" value="Sigma3 and sigma4 domains of RNA polymerase sigma factors"/>
    <property type="match status" value="1"/>
</dbReference>